<keyword evidence="1" id="KW-0472">Membrane</keyword>
<dbReference type="InterPro" id="IPR006665">
    <property type="entry name" value="OmpA-like"/>
</dbReference>
<dbReference type="EMBL" id="MFYX01000091">
    <property type="protein sequence ID" value="OGK03350.1"/>
    <property type="molecule type" value="Genomic_DNA"/>
</dbReference>
<dbReference type="PROSITE" id="PS51123">
    <property type="entry name" value="OMPA_2"/>
    <property type="match status" value="1"/>
</dbReference>
<proteinExistence type="predicted"/>
<protein>
    <recommendedName>
        <fullName evidence="2">OmpA-like domain-containing protein</fullName>
    </recommendedName>
</protein>
<dbReference type="Gene3D" id="3.30.1330.60">
    <property type="entry name" value="OmpA-like domain"/>
    <property type="match status" value="1"/>
</dbReference>
<dbReference type="CDD" id="cd07185">
    <property type="entry name" value="OmpA_C-like"/>
    <property type="match status" value="1"/>
</dbReference>
<dbReference type="InterPro" id="IPR036737">
    <property type="entry name" value="OmpA-like_sf"/>
</dbReference>
<dbReference type="Proteomes" id="UP000179243">
    <property type="component" value="Unassembled WGS sequence"/>
</dbReference>
<evidence type="ECO:0000259" key="2">
    <source>
        <dbReference type="PROSITE" id="PS51123"/>
    </source>
</evidence>
<comment type="caution">
    <text evidence="3">The sequence shown here is derived from an EMBL/GenBank/DDBJ whole genome shotgun (WGS) entry which is preliminary data.</text>
</comment>
<dbReference type="AlphaFoldDB" id="A0A1F7F9K8"/>
<evidence type="ECO:0000256" key="1">
    <source>
        <dbReference type="PROSITE-ProRule" id="PRU00473"/>
    </source>
</evidence>
<accession>A0A1F7F9K8</accession>
<organism evidence="3 4">
    <name type="scientific">Candidatus Raymondbacteria bacterium RIFOXYD12_FULL_49_13</name>
    <dbReference type="NCBI Taxonomy" id="1817890"/>
    <lineage>
        <taxon>Bacteria</taxon>
        <taxon>Raymondiibacteriota</taxon>
    </lineage>
</organism>
<dbReference type="PANTHER" id="PTHR30329:SF21">
    <property type="entry name" value="LIPOPROTEIN YIAD-RELATED"/>
    <property type="match status" value="1"/>
</dbReference>
<reference evidence="3 4" key="1">
    <citation type="journal article" date="2016" name="Nat. Commun.">
        <title>Thousands of microbial genomes shed light on interconnected biogeochemical processes in an aquifer system.</title>
        <authorList>
            <person name="Anantharaman K."/>
            <person name="Brown C.T."/>
            <person name="Hug L.A."/>
            <person name="Sharon I."/>
            <person name="Castelle C.J."/>
            <person name="Probst A.J."/>
            <person name="Thomas B.C."/>
            <person name="Singh A."/>
            <person name="Wilkins M.J."/>
            <person name="Karaoz U."/>
            <person name="Brodie E.L."/>
            <person name="Williams K.H."/>
            <person name="Hubbard S.S."/>
            <person name="Banfield J.F."/>
        </authorList>
    </citation>
    <scope>NUCLEOTIDE SEQUENCE [LARGE SCALE GENOMIC DNA]</scope>
</reference>
<evidence type="ECO:0000313" key="4">
    <source>
        <dbReference type="Proteomes" id="UP000179243"/>
    </source>
</evidence>
<name>A0A1F7F9K8_UNCRA</name>
<gene>
    <name evidence="3" type="ORF">A2519_15380</name>
</gene>
<dbReference type="GO" id="GO:0016020">
    <property type="term" value="C:membrane"/>
    <property type="evidence" value="ECO:0007669"/>
    <property type="project" value="UniProtKB-UniRule"/>
</dbReference>
<dbReference type="SUPFAM" id="SSF103088">
    <property type="entry name" value="OmpA-like"/>
    <property type="match status" value="1"/>
</dbReference>
<dbReference type="PANTHER" id="PTHR30329">
    <property type="entry name" value="STATOR ELEMENT OF FLAGELLAR MOTOR COMPLEX"/>
    <property type="match status" value="1"/>
</dbReference>
<feature type="domain" description="OmpA-like" evidence="2">
    <location>
        <begin position="57"/>
        <end position="176"/>
    </location>
</feature>
<dbReference type="InterPro" id="IPR050330">
    <property type="entry name" value="Bact_OuterMem_StrucFunc"/>
</dbReference>
<dbReference type="PROSITE" id="PS51257">
    <property type="entry name" value="PROKAR_LIPOPROTEIN"/>
    <property type="match status" value="1"/>
</dbReference>
<dbReference type="Pfam" id="PF00691">
    <property type="entry name" value="OmpA"/>
    <property type="match status" value="1"/>
</dbReference>
<sequence length="176" mass="19878">MRISVFAVLLLGFVCAVLWSLSCSSAKVAQKTSGDIEAPKALEPVKAADMTKEELQYLKRILRAIEDIPFEFDSYVIPASGRDKLKKNIELLNDVLQKRGKMVKFILEGHCDDRGSEEYNLALGEKRAQSVKEYLIPVGFLEKSLHVVSYGEEKPKINEHTVEAWAANRRVHFVVE</sequence>
<evidence type="ECO:0000313" key="3">
    <source>
        <dbReference type="EMBL" id="OGK03350.1"/>
    </source>
</evidence>